<feature type="transmembrane region" description="Helical" evidence="2">
    <location>
        <begin position="384"/>
        <end position="401"/>
    </location>
</feature>
<keyword evidence="2" id="KW-0812">Transmembrane</keyword>
<sequence length="479" mass="52580">MIVLFGMYGYEFFISSVISDVPEVWLAMLLIGLDLAENFFHIYCIYQAEDPSSSLGGARRVSSLGDPKPDSQRVEGDNERQPDETAPALLPPTDHEHPANDSQTSDSHPDAEIEPPLPQSTALKTGFRLSASDKRSGGACLIADGEANSAKTQLDALQCPGQLEPDVLYGRGGSHPNTLESSSDAQCSDFLRIMPSVEGSATVNLDHGGATVGRKREIAARLSCSNARRGIDRRGSSMSTLSSFTSLLKHTIGYARQGLVEGTLDGVSLASDGNGLVKGPFSIDDAQTIVRRTSHKGSLSSRRSSVLEIITKVIIGRSKGMLAEKLSKRSLSVMAIAICEEMVEILAPLHFLISSCVLRTFNPKLHDTFWDMTDEEFARSIRRLLIDIVAEACLFILFIVAMKRRFDESIVFIALRLGYHFLWPFLTVQVSLMTYYILLQYSNAGMTFSVEFMWVGEKNVTWHGGNCYTRGSETVDEVC</sequence>
<dbReference type="EMBL" id="JABANM010007213">
    <property type="protein sequence ID" value="KAF4744630.1"/>
    <property type="molecule type" value="Genomic_DNA"/>
</dbReference>
<keyword evidence="2" id="KW-0472">Membrane</keyword>
<keyword evidence="5" id="KW-1185">Reference proteome</keyword>
<evidence type="ECO:0000256" key="1">
    <source>
        <dbReference type="SAM" id="MobiDB-lite"/>
    </source>
</evidence>
<dbReference type="EMBL" id="JABANO010029171">
    <property type="protein sequence ID" value="KAF4713968.1"/>
    <property type="molecule type" value="Genomic_DNA"/>
</dbReference>
<accession>A0A7J6TJU1</accession>
<dbReference type="Proteomes" id="UP000553632">
    <property type="component" value="Unassembled WGS sequence"/>
</dbReference>
<name>A0A7J6TJU1_PEROL</name>
<feature type="transmembrane region" description="Helical" evidence="2">
    <location>
        <begin position="421"/>
        <end position="439"/>
    </location>
</feature>
<evidence type="ECO:0000313" key="6">
    <source>
        <dbReference type="Proteomes" id="UP000574390"/>
    </source>
</evidence>
<evidence type="ECO:0000313" key="4">
    <source>
        <dbReference type="EMBL" id="KAF4744630.1"/>
    </source>
</evidence>
<organism evidence="4 6">
    <name type="scientific">Perkinsus olseni</name>
    <name type="common">Perkinsus atlanticus</name>
    <dbReference type="NCBI Taxonomy" id="32597"/>
    <lineage>
        <taxon>Eukaryota</taxon>
        <taxon>Sar</taxon>
        <taxon>Alveolata</taxon>
        <taxon>Perkinsozoa</taxon>
        <taxon>Perkinsea</taxon>
        <taxon>Perkinsida</taxon>
        <taxon>Perkinsidae</taxon>
        <taxon>Perkinsus</taxon>
    </lineage>
</organism>
<dbReference type="Proteomes" id="UP000574390">
    <property type="component" value="Unassembled WGS sequence"/>
</dbReference>
<keyword evidence="2" id="KW-1133">Transmembrane helix</keyword>
<dbReference type="AlphaFoldDB" id="A0A7J6TJU1"/>
<feature type="compositionally biased region" description="Basic and acidic residues" evidence="1">
    <location>
        <begin position="67"/>
        <end position="83"/>
    </location>
</feature>
<evidence type="ECO:0000313" key="3">
    <source>
        <dbReference type="EMBL" id="KAF4713968.1"/>
    </source>
</evidence>
<gene>
    <name evidence="4" type="ORF">FOZ62_001877</name>
    <name evidence="3" type="ORF">FOZ63_026391</name>
</gene>
<evidence type="ECO:0000256" key="2">
    <source>
        <dbReference type="SAM" id="Phobius"/>
    </source>
</evidence>
<proteinExistence type="predicted"/>
<comment type="caution">
    <text evidence="4">The sequence shown here is derived from an EMBL/GenBank/DDBJ whole genome shotgun (WGS) entry which is preliminary data.</text>
</comment>
<evidence type="ECO:0000313" key="5">
    <source>
        <dbReference type="Proteomes" id="UP000553632"/>
    </source>
</evidence>
<feature type="region of interest" description="Disordered" evidence="1">
    <location>
        <begin position="51"/>
        <end position="123"/>
    </location>
</feature>
<protein>
    <submittedName>
        <fullName evidence="4">Uncharacterized protein</fullName>
    </submittedName>
</protein>
<reference evidence="5 6" key="1">
    <citation type="submission" date="2020-04" db="EMBL/GenBank/DDBJ databases">
        <title>Perkinsus olseni comparative genomics.</title>
        <authorList>
            <person name="Bogema D.R."/>
        </authorList>
    </citation>
    <scope>NUCLEOTIDE SEQUENCE [LARGE SCALE GENOMIC DNA]</scope>
    <source>
        <strain evidence="4">ATCC PRA-205</strain>
        <strain evidence="3 5">ATCC PRA-207</strain>
    </source>
</reference>